<evidence type="ECO:0000313" key="1">
    <source>
        <dbReference type="EMBL" id="KRZ18063.1"/>
    </source>
</evidence>
<sequence length="126" mass="14264">MFYGKLGLKWLGWLGMNERQSTLAIAKSDQYLNASLQASTWSLLLSPGKSLLSILTIKQGAFICSSLFTGHSSGLAFKHISYSKIFHYLLFGFETTFKNFSINQISIAKNYLTFNCQHITLNRRIN</sequence>
<dbReference type="Proteomes" id="UP000055024">
    <property type="component" value="Unassembled WGS sequence"/>
</dbReference>
<keyword evidence="2" id="KW-1185">Reference proteome</keyword>
<gene>
    <name evidence="1" type="ORF">T11_1504</name>
</gene>
<organism evidence="1 2">
    <name type="scientific">Trichinella zimbabwensis</name>
    <dbReference type="NCBI Taxonomy" id="268475"/>
    <lineage>
        <taxon>Eukaryota</taxon>
        <taxon>Metazoa</taxon>
        <taxon>Ecdysozoa</taxon>
        <taxon>Nematoda</taxon>
        <taxon>Enoplea</taxon>
        <taxon>Dorylaimia</taxon>
        <taxon>Trichinellida</taxon>
        <taxon>Trichinellidae</taxon>
        <taxon>Trichinella</taxon>
    </lineage>
</organism>
<comment type="caution">
    <text evidence="1">The sequence shown here is derived from an EMBL/GenBank/DDBJ whole genome shotgun (WGS) entry which is preliminary data.</text>
</comment>
<name>A0A0V1I5G2_9BILA</name>
<protein>
    <submittedName>
        <fullName evidence="1">Uncharacterized protein</fullName>
    </submittedName>
</protein>
<evidence type="ECO:0000313" key="2">
    <source>
        <dbReference type="Proteomes" id="UP000055024"/>
    </source>
</evidence>
<dbReference type="EMBL" id="JYDP01000004">
    <property type="protein sequence ID" value="KRZ18063.1"/>
    <property type="molecule type" value="Genomic_DNA"/>
</dbReference>
<reference evidence="1 2" key="1">
    <citation type="submission" date="2015-01" db="EMBL/GenBank/DDBJ databases">
        <title>Evolution of Trichinella species and genotypes.</title>
        <authorList>
            <person name="Korhonen P.K."/>
            <person name="Edoardo P."/>
            <person name="Giuseppe L.R."/>
            <person name="Gasser R.B."/>
        </authorList>
    </citation>
    <scope>NUCLEOTIDE SEQUENCE [LARGE SCALE GENOMIC DNA]</scope>
    <source>
        <strain evidence="1">ISS1029</strain>
    </source>
</reference>
<accession>A0A0V1I5G2</accession>
<dbReference type="AlphaFoldDB" id="A0A0V1I5G2"/>
<proteinExistence type="predicted"/>